<dbReference type="RefSeq" id="WP_130821849.1">
    <property type="nucleotide sequence ID" value="NZ_SIKX01000001.1"/>
</dbReference>
<organism evidence="1 2">
    <name type="scientific">Rhizobium ruizarguesonis</name>
    <dbReference type="NCBI Taxonomy" id="2081791"/>
    <lineage>
        <taxon>Bacteria</taxon>
        <taxon>Pseudomonadati</taxon>
        <taxon>Pseudomonadota</taxon>
        <taxon>Alphaproteobacteria</taxon>
        <taxon>Hyphomicrobiales</taxon>
        <taxon>Rhizobiaceae</taxon>
        <taxon>Rhizobium/Agrobacterium group</taxon>
        <taxon>Rhizobium</taxon>
    </lineage>
</organism>
<gene>
    <name evidence="1" type="ORF">ELG94_11275</name>
</gene>
<accession>A0AAE8QBL6</accession>
<protein>
    <submittedName>
        <fullName evidence="1">Uncharacterized protein</fullName>
    </submittedName>
</protein>
<dbReference type="EMBL" id="SIKX01000001">
    <property type="protein sequence ID" value="TBF18859.1"/>
    <property type="molecule type" value="Genomic_DNA"/>
</dbReference>
<evidence type="ECO:0000313" key="2">
    <source>
        <dbReference type="Proteomes" id="UP000291892"/>
    </source>
</evidence>
<evidence type="ECO:0000313" key="1">
    <source>
        <dbReference type="EMBL" id="TBF18859.1"/>
    </source>
</evidence>
<dbReference type="AlphaFoldDB" id="A0AAE8QBL6"/>
<sequence length="61" mass="6925">MVAVAKRKLDNFDDATIVVSRDEKSSVERLVRIADEAERGATVDVSGMTKDAYFQYLMKHF</sequence>
<name>A0AAE8QBL6_9HYPH</name>
<reference evidence="1 2" key="1">
    <citation type="submission" date="2019-02" db="EMBL/GenBank/DDBJ databases">
        <title>The genomic architecture of introgression among sibling species of bacteria.</title>
        <authorList>
            <person name="Cavassim M.I.A."/>
            <person name="Moeskjaer S."/>
            <person name="Moslemi C."/>
            <person name="Fields B."/>
            <person name="Bachmann A."/>
            <person name="Vilhjalmsson B."/>
            <person name="Schierup M.H."/>
            <person name="Young J.P.W."/>
            <person name="Andersen S.U."/>
        </authorList>
    </citation>
    <scope>NUCLEOTIDE SEQUENCE [LARGE SCALE GENOMIC DNA]</scope>
    <source>
        <strain evidence="1 2">SM42</strain>
    </source>
</reference>
<comment type="caution">
    <text evidence="1">The sequence shown here is derived from an EMBL/GenBank/DDBJ whole genome shotgun (WGS) entry which is preliminary data.</text>
</comment>
<dbReference type="Proteomes" id="UP000291892">
    <property type="component" value="Unassembled WGS sequence"/>
</dbReference>
<proteinExistence type="predicted"/>